<evidence type="ECO:0000256" key="4">
    <source>
        <dbReference type="ARBA" id="ARBA00012682"/>
    </source>
</evidence>
<dbReference type="CDD" id="cd00305">
    <property type="entry name" value="Cu-Zn_Superoxide_Dismutase"/>
    <property type="match status" value="1"/>
</dbReference>
<name>A0AA88QIY8_9ASTE</name>
<evidence type="ECO:0000256" key="6">
    <source>
        <dbReference type="ARBA" id="ARBA00022862"/>
    </source>
</evidence>
<dbReference type="EMBL" id="JAVXUO010002661">
    <property type="protein sequence ID" value="KAK2970728.1"/>
    <property type="molecule type" value="Genomic_DNA"/>
</dbReference>
<evidence type="ECO:0000259" key="9">
    <source>
        <dbReference type="Pfam" id="PF00080"/>
    </source>
</evidence>
<dbReference type="AlphaFoldDB" id="A0AA88QIY8"/>
<dbReference type="Gene3D" id="2.60.40.200">
    <property type="entry name" value="Superoxide dismutase, copper/zinc binding domain"/>
    <property type="match status" value="1"/>
</dbReference>
<accession>A0AA88QIY8</accession>
<dbReference type="SUPFAM" id="SSF49329">
    <property type="entry name" value="Cu,Zn superoxide dismutase-like"/>
    <property type="match status" value="1"/>
</dbReference>
<comment type="caution">
    <text evidence="10">The sequence shown here is derived from an EMBL/GenBank/DDBJ whole genome shotgun (WGS) entry which is preliminary data.</text>
</comment>
<comment type="cofactor">
    <cofactor evidence="1">
        <name>Cu cation</name>
        <dbReference type="ChEBI" id="CHEBI:23378"/>
    </cofactor>
</comment>
<comment type="catalytic activity">
    <reaction evidence="8">
        <text>2 superoxide + 2 H(+) = H2O2 + O2</text>
        <dbReference type="Rhea" id="RHEA:20696"/>
        <dbReference type="ChEBI" id="CHEBI:15378"/>
        <dbReference type="ChEBI" id="CHEBI:15379"/>
        <dbReference type="ChEBI" id="CHEBI:16240"/>
        <dbReference type="ChEBI" id="CHEBI:18421"/>
        <dbReference type="EC" id="1.15.1.1"/>
    </reaction>
</comment>
<proteinExistence type="inferred from homology"/>
<evidence type="ECO:0000256" key="8">
    <source>
        <dbReference type="ARBA" id="ARBA00049204"/>
    </source>
</evidence>
<evidence type="ECO:0000256" key="3">
    <source>
        <dbReference type="ARBA" id="ARBA00010457"/>
    </source>
</evidence>
<dbReference type="GO" id="GO:0005507">
    <property type="term" value="F:copper ion binding"/>
    <property type="evidence" value="ECO:0007669"/>
    <property type="project" value="InterPro"/>
</dbReference>
<keyword evidence="6" id="KW-0049">Antioxidant</keyword>
<evidence type="ECO:0000256" key="5">
    <source>
        <dbReference type="ARBA" id="ARBA00022833"/>
    </source>
</evidence>
<feature type="domain" description="Superoxide dismutase copper/zinc binding" evidence="9">
    <location>
        <begin position="38"/>
        <end position="130"/>
    </location>
</feature>
<dbReference type="PROSITE" id="PS00087">
    <property type="entry name" value="SOD_CU_ZN_1"/>
    <property type="match status" value="1"/>
</dbReference>
<keyword evidence="7" id="KW-0186">Copper</keyword>
<dbReference type="Pfam" id="PF00080">
    <property type="entry name" value="Sod_Cu"/>
    <property type="match status" value="1"/>
</dbReference>
<gene>
    <name evidence="10" type="ORF">RJ640_014218</name>
</gene>
<sequence length="287" mass="31129">MVTYLGFAQGRNIDDDNNAKVLDHREKVVDVLCSNAGVSGTIYFAQEGEGSTTVTGTLSGLTPGLHGFHVHAFGDTTNGCMSTEYKSLKNTLFVLLARPHFDPAGKEHGAPEDEIRHAGDLGNITVGVNDTIIANPRFRNFIINFHPAVVSSGKGLSGGFTILSRDKAFLDAIQVSTRINKGYSLKSEVFTDNNFDTDIPFLEDNSVNAENFLIINFVKKIKNNGFFRGVFMVRTMVRRAAGAVDVSINNIILISGGKIKIPPTTKLASKTSNEITGYNGFTFSEIT</sequence>
<evidence type="ECO:0000256" key="7">
    <source>
        <dbReference type="ARBA" id="ARBA00023008"/>
    </source>
</evidence>
<dbReference type="Proteomes" id="UP001187471">
    <property type="component" value="Unassembled WGS sequence"/>
</dbReference>
<evidence type="ECO:0000256" key="1">
    <source>
        <dbReference type="ARBA" id="ARBA00001935"/>
    </source>
</evidence>
<reference evidence="10" key="1">
    <citation type="submission" date="2022-12" db="EMBL/GenBank/DDBJ databases">
        <title>Draft genome assemblies for two species of Escallonia (Escalloniales).</title>
        <authorList>
            <person name="Chanderbali A."/>
            <person name="Dervinis C."/>
            <person name="Anghel I."/>
            <person name="Soltis D."/>
            <person name="Soltis P."/>
            <person name="Zapata F."/>
        </authorList>
    </citation>
    <scope>NUCLEOTIDE SEQUENCE</scope>
    <source>
        <strain evidence="10">UCBG92.1500</strain>
        <tissue evidence="10">Leaf</tissue>
    </source>
</reference>
<organism evidence="10 11">
    <name type="scientific">Escallonia rubra</name>
    <dbReference type="NCBI Taxonomy" id="112253"/>
    <lineage>
        <taxon>Eukaryota</taxon>
        <taxon>Viridiplantae</taxon>
        <taxon>Streptophyta</taxon>
        <taxon>Embryophyta</taxon>
        <taxon>Tracheophyta</taxon>
        <taxon>Spermatophyta</taxon>
        <taxon>Magnoliopsida</taxon>
        <taxon>eudicotyledons</taxon>
        <taxon>Gunneridae</taxon>
        <taxon>Pentapetalae</taxon>
        <taxon>asterids</taxon>
        <taxon>campanulids</taxon>
        <taxon>Escalloniales</taxon>
        <taxon>Escalloniaceae</taxon>
        <taxon>Escallonia</taxon>
    </lineage>
</organism>
<dbReference type="InterPro" id="IPR024134">
    <property type="entry name" value="SOD_Cu/Zn_/chaperone"/>
</dbReference>
<evidence type="ECO:0000313" key="11">
    <source>
        <dbReference type="Proteomes" id="UP001187471"/>
    </source>
</evidence>
<keyword evidence="5" id="KW-0862">Zinc</keyword>
<evidence type="ECO:0000313" key="10">
    <source>
        <dbReference type="EMBL" id="KAK2970728.1"/>
    </source>
</evidence>
<comment type="similarity">
    <text evidence="3">Belongs to the Cu-Zn superoxide dismutase family.</text>
</comment>
<feature type="non-terminal residue" evidence="10">
    <location>
        <position position="1"/>
    </location>
</feature>
<dbReference type="GO" id="GO:0004784">
    <property type="term" value="F:superoxide dismutase activity"/>
    <property type="evidence" value="ECO:0007669"/>
    <property type="project" value="UniProtKB-EC"/>
</dbReference>
<dbReference type="PANTHER" id="PTHR10003">
    <property type="entry name" value="SUPEROXIDE DISMUTASE CU-ZN -RELATED"/>
    <property type="match status" value="1"/>
</dbReference>
<dbReference type="InterPro" id="IPR018152">
    <property type="entry name" value="SOD_Cu/Zn_BS"/>
</dbReference>
<evidence type="ECO:0000256" key="2">
    <source>
        <dbReference type="ARBA" id="ARBA00001947"/>
    </source>
</evidence>
<dbReference type="InterPro" id="IPR001424">
    <property type="entry name" value="SOD_Cu_Zn_dom"/>
</dbReference>
<keyword evidence="11" id="KW-1185">Reference proteome</keyword>
<dbReference type="EC" id="1.15.1.1" evidence="4"/>
<dbReference type="InterPro" id="IPR036423">
    <property type="entry name" value="SOD-like_Cu/Zn_dom_sf"/>
</dbReference>
<comment type="cofactor">
    <cofactor evidence="2">
        <name>Zn(2+)</name>
        <dbReference type="ChEBI" id="CHEBI:29105"/>
    </cofactor>
</comment>
<protein>
    <recommendedName>
        <fullName evidence="4">superoxide dismutase</fullName>
        <ecNumber evidence="4">1.15.1.1</ecNumber>
    </recommendedName>
</protein>